<dbReference type="AlphaFoldDB" id="A0A5C6AWI7"/>
<evidence type="ECO:0000313" key="1">
    <source>
        <dbReference type="EMBL" id="TWU03509.1"/>
    </source>
</evidence>
<comment type="caution">
    <text evidence="1">The sequence shown here is derived from an EMBL/GenBank/DDBJ whole genome shotgun (WGS) entry which is preliminary data.</text>
</comment>
<gene>
    <name evidence="1" type="ORF">Pla100_04360</name>
</gene>
<accession>A0A5C6AWI7</accession>
<organism evidence="1 2">
    <name type="scientific">Neorhodopirellula pilleata</name>
    <dbReference type="NCBI Taxonomy" id="2714738"/>
    <lineage>
        <taxon>Bacteria</taxon>
        <taxon>Pseudomonadati</taxon>
        <taxon>Planctomycetota</taxon>
        <taxon>Planctomycetia</taxon>
        <taxon>Pirellulales</taxon>
        <taxon>Pirellulaceae</taxon>
        <taxon>Neorhodopirellula</taxon>
    </lineage>
</organism>
<dbReference type="EMBL" id="SJPM01000001">
    <property type="protein sequence ID" value="TWU03509.1"/>
    <property type="molecule type" value="Genomic_DNA"/>
</dbReference>
<dbReference type="InterPro" id="IPR013780">
    <property type="entry name" value="Glyco_hydro_b"/>
</dbReference>
<keyword evidence="2" id="KW-1185">Reference proteome</keyword>
<reference evidence="1 2" key="1">
    <citation type="submission" date="2019-02" db="EMBL/GenBank/DDBJ databases">
        <title>Deep-cultivation of Planctomycetes and their phenomic and genomic characterization uncovers novel biology.</title>
        <authorList>
            <person name="Wiegand S."/>
            <person name="Jogler M."/>
            <person name="Boedeker C."/>
            <person name="Pinto D."/>
            <person name="Vollmers J."/>
            <person name="Rivas-Marin E."/>
            <person name="Kohn T."/>
            <person name="Peeters S.H."/>
            <person name="Heuer A."/>
            <person name="Rast P."/>
            <person name="Oberbeckmann S."/>
            <person name="Bunk B."/>
            <person name="Jeske O."/>
            <person name="Meyerdierks A."/>
            <person name="Storesund J.E."/>
            <person name="Kallscheuer N."/>
            <person name="Luecker S."/>
            <person name="Lage O.M."/>
            <person name="Pohl T."/>
            <person name="Merkel B.J."/>
            <person name="Hornburger P."/>
            <person name="Mueller R.-W."/>
            <person name="Bruemmer F."/>
            <person name="Labrenz M."/>
            <person name="Spormann A.M."/>
            <person name="Op Den Camp H."/>
            <person name="Overmann J."/>
            <person name="Amann R."/>
            <person name="Jetten M.S.M."/>
            <person name="Mascher T."/>
            <person name="Medema M.H."/>
            <person name="Devos D.P."/>
            <person name="Kaster A.-K."/>
            <person name="Ovreas L."/>
            <person name="Rohde M."/>
            <person name="Galperin M.Y."/>
            <person name="Jogler C."/>
        </authorList>
    </citation>
    <scope>NUCLEOTIDE SEQUENCE [LARGE SCALE GENOMIC DNA]</scope>
    <source>
        <strain evidence="1 2">Pla100</strain>
    </source>
</reference>
<evidence type="ECO:0008006" key="3">
    <source>
        <dbReference type="Google" id="ProtNLM"/>
    </source>
</evidence>
<evidence type="ECO:0000313" key="2">
    <source>
        <dbReference type="Proteomes" id="UP000316213"/>
    </source>
</evidence>
<proteinExistence type="predicted"/>
<name>A0A5C6AWI7_9BACT</name>
<dbReference type="Gene3D" id="2.60.40.1180">
    <property type="entry name" value="Golgi alpha-mannosidase II"/>
    <property type="match status" value="1"/>
</dbReference>
<protein>
    <recommendedName>
        <fullName evidence="3">Alpha-L-fucosidase C-terminal domain-containing protein</fullName>
    </recommendedName>
</protein>
<sequence>MLTKPTKDIIIKTLATGGLLDQEIANVSLMGSDEEIKWNRNASGLTIQLPNTPQETLVSGFRIICN</sequence>
<dbReference type="Proteomes" id="UP000316213">
    <property type="component" value="Unassembled WGS sequence"/>
</dbReference>